<evidence type="ECO:0000256" key="1">
    <source>
        <dbReference type="ARBA" id="ARBA00010243"/>
    </source>
</evidence>
<evidence type="ECO:0000256" key="6">
    <source>
        <dbReference type="ARBA" id="ARBA00023049"/>
    </source>
</evidence>
<evidence type="ECO:0000259" key="7">
    <source>
        <dbReference type="PROSITE" id="PS50249"/>
    </source>
</evidence>
<evidence type="ECO:0000256" key="5">
    <source>
        <dbReference type="ARBA" id="ARBA00022833"/>
    </source>
</evidence>
<dbReference type="InterPro" id="IPR001405">
    <property type="entry name" value="UPF0758"/>
</dbReference>
<comment type="caution">
    <text evidence="8">The sequence shown here is derived from an EMBL/GenBank/DDBJ whole genome shotgun (WGS) entry which is preliminary data.</text>
</comment>
<evidence type="ECO:0000256" key="2">
    <source>
        <dbReference type="ARBA" id="ARBA00022670"/>
    </source>
</evidence>
<protein>
    <submittedName>
        <fullName evidence="8">DNA repair protein RadC</fullName>
    </submittedName>
</protein>
<keyword evidence="8" id="KW-0614">Plasmid</keyword>
<dbReference type="PANTHER" id="PTHR30471:SF3">
    <property type="entry name" value="UPF0758 PROTEIN YEES-RELATED"/>
    <property type="match status" value="1"/>
</dbReference>
<sequence>MAHNLELVKEIVRIKQVVTESELERKIITSPDDAAAIATEYIGDEDREVFLVMVLNTKNQVNAVHRCHVGSINASIAHPREIFKAAILNNGASIMVAHNHPSYNPEPSNEDIQVTLRLQEAGALLGIELLDSLIVTQNPQKYISLRTKGYI</sequence>
<keyword evidence="5" id="KW-0862">Zinc</keyword>
<gene>
    <name evidence="8" type="ORF">CEQ21_07660</name>
</gene>
<dbReference type="GO" id="GO:0046872">
    <property type="term" value="F:metal ion binding"/>
    <property type="evidence" value="ECO:0007669"/>
    <property type="project" value="UniProtKB-KW"/>
</dbReference>
<dbReference type="RefSeq" id="WP_185762816.1">
    <property type="nucleotide sequence ID" value="NZ_CM017506.1"/>
</dbReference>
<dbReference type="Pfam" id="PF04002">
    <property type="entry name" value="RadC"/>
    <property type="match status" value="1"/>
</dbReference>
<dbReference type="Gene3D" id="3.40.140.10">
    <property type="entry name" value="Cytidine Deaminase, domain 2"/>
    <property type="match status" value="1"/>
</dbReference>
<comment type="similarity">
    <text evidence="1">Belongs to the UPF0758 family.</text>
</comment>
<geneLocation type="plasmid" evidence="8">
    <name>unnamed2</name>
</geneLocation>
<feature type="domain" description="MPN" evidence="7">
    <location>
        <begin position="27"/>
        <end position="151"/>
    </location>
</feature>
<accession>A0A553SQJ6</accession>
<dbReference type="CDD" id="cd08071">
    <property type="entry name" value="MPN_DUF2466"/>
    <property type="match status" value="1"/>
</dbReference>
<evidence type="ECO:0000313" key="8">
    <source>
        <dbReference type="EMBL" id="TRZ39236.1"/>
    </source>
</evidence>
<keyword evidence="4" id="KW-0378">Hydrolase</keyword>
<keyword evidence="6" id="KW-0482">Metalloprotease</keyword>
<dbReference type="Proteomes" id="UP000319837">
    <property type="component" value="Plasmid unnamed2"/>
</dbReference>
<dbReference type="PANTHER" id="PTHR30471">
    <property type="entry name" value="DNA REPAIR PROTEIN RADC"/>
    <property type="match status" value="1"/>
</dbReference>
<keyword evidence="3" id="KW-0479">Metal-binding</keyword>
<evidence type="ECO:0000256" key="3">
    <source>
        <dbReference type="ARBA" id="ARBA00022723"/>
    </source>
</evidence>
<dbReference type="InterPro" id="IPR037518">
    <property type="entry name" value="MPN"/>
</dbReference>
<evidence type="ECO:0000256" key="4">
    <source>
        <dbReference type="ARBA" id="ARBA00022801"/>
    </source>
</evidence>
<reference evidence="8" key="1">
    <citation type="submission" date="2018-10" db="EMBL/GenBank/DDBJ databases">
        <title>FDA dAtabase for Regulatory Grade micrObial Sequences (FDA-ARGOS): Supporting development and validation of Infectious Disease Dx tests.</title>
        <authorList>
            <person name="Minogue T."/>
            <person name="Wolcott M."/>
            <person name="Wasieloski L."/>
            <person name="Aguilar W."/>
            <person name="Moore D."/>
            <person name="Tallon L.J."/>
            <person name="Sadzewicz L."/>
            <person name="Sengamalay N."/>
            <person name="Ott S."/>
            <person name="Godinez A."/>
            <person name="Nagaraj S."/>
            <person name="Vavikolanu K."/>
            <person name="Vyas G."/>
            <person name="Nadendla S."/>
            <person name="Aluvathingal J."/>
            <person name="Sichtig H."/>
        </authorList>
    </citation>
    <scope>NUCLEOTIDE SEQUENCE</scope>
    <source>
        <strain evidence="8">FDAARGOS_343</strain>
        <plasmid evidence="8">unnamed2</plasmid>
    </source>
</reference>
<dbReference type="AlphaFoldDB" id="A0A553SQJ6"/>
<dbReference type="GO" id="GO:0008237">
    <property type="term" value="F:metallopeptidase activity"/>
    <property type="evidence" value="ECO:0007669"/>
    <property type="project" value="UniProtKB-KW"/>
</dbReference>
<proteinExistence type="inferred from homology"/>
<dbReference type="EMBL" id="RIBP01000003">
    <property type="protein sequence ID" value="TRZ39236.1"/>
    <property type="molecule type" value="Genomic_DNA"/>
</dbReference>
<dbReference type="GO" id="GO:0006508">
    <property type="term" value="P:proteolysis"/>
    <property type="evidence" value="ECO:0007669"/>
    <property type="project" value="UniProtKB-KW"/>
</dbReference>
<dbReference type="PROSITE" id="PS50249">
    <property type="entry name" value="MPN"/>
    <property type="match status" value="1"/>
</dbReference>
<keyword evidence="2" id="KW-0645">Protease</keyword>
<organism evidence="8">
    <name type="scientific">Niallia circulans</name>
    <name type="common">Bacillus circulans</name>
    <dbReference type="NCBI Taxonomy" id="1397"/>
    <lineage>
        <taxon>Bacteria</taxon>
        <taxon>Bacillati</taxon>
        <taxon>Bacillota</taxon>
        <taxon>Bacilli</taxon>
        <taxon>Bacillales</taxon>
        <taxon>Bacillaceae</taxon>
        <taxon>Niallia</taxon>
    </lineage>
</organism>
<name>A0A553SQJ6_NIACI</name>
<dbReference type="InterPro" id="IPR025657">
    <property type="entry name" value="RadC_JAB"/>
</dbReference>